<dbReference type="EMBL" id="JXLP01000012">
    <property type="protein sequence ID" value="KIL77776.1"/>
    <property type="molecule type" value="Genomic_DNA"/>
</dbReference>
<protein>
    <recommendedName>
        <fullName evidence="4">Ribose 5-phosphate isomerase B</fullName>
    </recommendedName>
</protein>
<evidence type="ECO:0000313" key="3">
    <source>
        <dbReference type="Proteomes" id="UP000031982"/>
    </source>
</evidence>
<feature type="region of interest" description="Disordered" evidence="1">
    <location>
        <begin position="8"/>
        <end position="51"/>
    </location>
</feature>
<name>A0ABR5ATV8_BACBA</name>
<reference evidence="2 3" key="1">
    <citation type="submission" date="2015-01" db="EMBL/GenBank/DDBJ databases">
        <title>Genome Assembly of Bacillus badius MTCC 1458.</title>
        <authorList>
            <person name="Verma A."/>
            <person name="Khatri I."/>
            <person name="Mual P."/>
            <person name="Subramanian S."/>
            <person name="Krishnamurthi S."/>
        </authorList>
    </citation>
    <scope>NUCLEOTIDE SEQUENCE [LARGE SCALE GENOMIC DNA]</scope>
    <source>
        <strain evidence="2 3">MTCC 1458</strain>
    </source>
</reference>
<organism evidence="2 3">
    <name type="scientific">Bacillus badius</name>
    <dbReference type="NCBI Taxonomy" id="1455"/>
    <lineage>
        <taxon>Bacteria</taxon>
        <taxon>Bacillati</taxon>
        <taxon>Bacillota</taxon>
        <taxon>Bacilli</taxon>
        <taxon>Bacillales</taxon>
        <taxon>Bacillaceae</taxon>
        <taxon>Pseudobacillus</taxon>
    </lineage>
</organism>
<evidence type="ECO:0000313" key="2">
    <source>
        <dbReference type="EMBL" id="KIL77776.1"/>
    </source>
</evidence>
<accession>A0ABR5ATV8</accession>
<gene>
    <name evidence="2" type="ORF">SD77_1105</name>
</gene>
<evidence type="ECO:0008006" key="4">
    <source>
        <dbReference type="Google" id="ProtNLM"/>
    </source>
</evidence>
<sequence length="51" mass="5953">MPYFYKKKKAGAWGAEEAHRPPRGKRNAWNGRQLFPPASQIKKAEDKLNFH</sequence>
<keyword evidence="3" id="KW-1185">Reference proteome</keyword>
<proteinExistence type="predicted"/>
<comment type="caution">
    <text evidence="2">The sequence shown here is derived from an EMBL/GenBank/DDBJ whole genome shotgun (WGS) entry which is preliminary data.</text>
</comment>
<evidence type="ECO:0000256" key="1">
    <source>
        <dbReference type="SAM" id="MobiDB-lite"/>
    </source>
</evidence>
<dbReference type="Proteomes" id="UP000031982">
    <property type="component" value="Unassembled WGS sequence"/>
</dbReference>
<feature type="compositionally biased region" description="Basic and acidic residues" evidence="1">
    <location>
        <begin position="42"/>
        <end position="51"/>
    </location>
</feature>